<dbReference type="InterPro" id="IPR004358">
    <property type="entry name" value="Sig_transdc_His_kin-like_C"/>
</dbReference>
<feature type="domain" description="Histidine kinase" evidence="6">
    <location>
        <begin position="448"/>
        <end position="652"/>
    </location>
</feature>
<protein>
    <recommendedName>
        <fullName evidence="2">histidine kinase</fullName>
        <ecNumber evidence="2">2.7.13.3</ecNumber>
    </recommendedName>
</protein>
<proteinExistence type="predicted"/>
<dbReference type="InterPro" id="IPR000700">
    <property type="entry name" value="PAS-assoc_C"/>
</dbReference>
<gene>
    <name evidence="9" type="ORF">ASZ90_019679</name>
</gene>
<evidence type="ECO:0000259" key="8">
    <source>
        <dbReference type="PROSITE" id="PS50113"/>
    </source>
</evidence>
<dbReference type="AlphaFoldDB" id="A0A0W8E346"/>
<dbReference type="InterPro" id="IPR035965">
    <property type="entry name" value="PAS-like_dom_sf"/>
</dbReference>
<dbReference type="Pfam" id="PF13426">
    <property type="entry name" value="PAS_9"/>
    <property type="match status" value="1"/>
</dbReference>
<dbReference type="Pfam" id="PF00512">
    <property type="entry name" value="HisKA"/>
    <property type="match status" value="1"/>
</dbReference>
<dbReference type="InterPro" id="IPR001610">
    <property type="entry name" value="PAC"/>
</dbReference>
<dbReference type="SUPFAM" id="SSF55785">
    <property type="entry name" value="PYP-like sensor domain (PAS domain)"/>
    <property type="match status" value="3"/>
</dbReference>
<keyword evidence="5" id="KW-0418">Kinase</keyword>
<name>A0A0W8E346_9ZZZZ</name>
<accession>A0A0W8E346</accession>
<dbReference type="InterPro" id="IPR005467">
    <property type="entry name" value="His_kinase_dom"/>
</dbReference>
<dbReference type="EC" id="2.7.13.3" evidence="2"/>
<dbReference type="CDD" id="cd00082">
    <property type="entry name" value="HisKA"/>
    <property type="match status" value="1"/>
</dbReference>
<dbReference type="Gene3D" id="3.30.565.10">
    <property type="entry name" value="Histidine kinase-like ATPase, C-terminal domain"/>
    <property type="match status" value="1"/>
</dbReference>
<feature type="domain" description="PAS" evidence="7">
    <location>
        <begin position="311"/>
        <end position="380"/>
    </location>
</feature>
<feature type="domain" description="PAC" evidence="8">
    <location>
        <begin position="385"/>
        <end position="435"/>
    </location>
</feature>
<dbReference type="EMBL" id="LNQE01001901">
    <property type="protein sequence ID" value="KUG02905.1"/>
    <property type="molecule type" value="Genomic_DNA"/>
</dbReference>
<dbReference type="InterPro" id="IPR003594">
    <property type="entry name" value="HATPase_dom"/>
</dbReference>
<sequence length="655" mass="76373">MSAKEDIILEFNEDNHRLRERVLIPELATTDSKESGKNYTSTQKNPHQYIAELQNRLRLSQERYYNIANSRDELVISCSPTAILTFVNQTFCRFVQKSEEEMLGTSFLDLIYEPDREAVRKLLMSIKEEEPEILFPWRVTKPDGGISWQEWKARAIFDELGTIIEFQAVGRDMSERLEMERTLKESEAYYRVTFESTGTAMMIYRYDMEIILVNTEFEKLSGYKREEIEYKMKWTKFIDQRDLDRMISYHFRRQTYEREVPDNYEFHFRDRWGNIKNIFLTVALIPENQTVVVSFMDITERKKMEQALLQSERRYLSILNACPNELSISTLDEGRFIDVNHQLCKTMGRSHNEIIGYTSLELGIWANPEDRAELVEMLKRDGSVRNREYNLRAKTGREIIALVSAELYEFEGKPCMILITNDISEKKQMEKELARLDQLNLVGEMATSIAHEVRNPMTSVRGFLQLLKSYEHLDFYSEYFNLMIEELDCANHIISEFLSMAQHKNVDLQPRNLNSIVMSVAPLIKADASSQNKYLELQLNDVDEIMLDEKEIPQLLCNLSRNGLEAMEEGKKLFIKTYMTNNKITLSIKDQGSGIPREVIDKIGVPFFTTKEKGTGLGLAACYSIAIRHKAVIQFETGEDGTTFFVTFDLPDKEY</sequence>
<dbReference type="SMART" id="SM00091">
    <property type="entry name" value="PAS"/>
    <property type="match status" value="3"/>
</dbReference>
<keyword evidence="3" id="KW-0597">Phosphoprotein</keyword>
<dbReference type="SMART" id="SM00388">
    <property type="entry name" value="HisKA"/>
    <property type="match status" value="1"/>
</dbReference>
<dbReference type="GO" id="GO:0000155">
    <property type="term" value="F:phosphorelay sensor kinase activity"/>
    <property type="evidence" value="ECO:0007669"/>
    <property type="project" value="InterPro"/>
</dbReference>
<dbReference type="NCBIfam" id="TIGR00229">
    <property type="entry name" value="sensory_box"/>
    <property type="match status" value="3"/>
</dbReference>
<dbReference type="SUPFAM" id="SSF55874">
    <property type="entry name" value="ATPase domain of HSP90 chaperone/DNA topoisomerase II/histidine kinase"/>
    <property type="match status" value="1"/>
</dbReference>
<keyword evidence="4" id="KW-0808">Transferase</keyword>
<dbReference type="Gene3D" id="3.30.450.20">
    <property type="entry name" value="PAS domain"/>
    <property type="match status" value="3"/>
</dbReference>
<comment type="catalytic activity">
    <reaction evidence="1">
        <text>ATP + protein L-histidine = ADP + protein N-phospho-L-histidine.</text>
        <dbReference type="EC" id="2.7.13.3"/>
    </reaction>
</comment>
<organism evidence="9">
    <name type="scientific">hydrocarbon metagenome</name>
    <dbReference type="NCBI Taxonomy" id="938273"/>
    <lineage>
        <taxon>unclassified sequences</taxon>
        <taxon>metagenomes</taxon>
        <taxon>ecological metagenomes</taxon>
    </lineage>
</organism>
<dbReference type="InterPro" id="IPR052162">
    <property type="entry name" value="Sensor_kinase/Photoreceptor"/>
</dbReference>
<evidence type="ECO:0000256" key="3">
    <source>
        <dbReference type="ARBA" id="ARBA00022553"/>
    </source>
</evidence>
<dbReference type="PROSITE" id="PS50112">
    <property type="entry name" value="PAS"/>
    <property type="match status" value="3"/>
</dbReference>
<dbReference type="Pfam" id="PF13188">
    <property type="entry name" value="PAS_8"/>
    <property type="match status" value="1"/>
</dbReference>
<dbReference type="PANTHER" id="PTHR43304:SF1">
    <property type="entry name" value="PAC DOMAIN-CONTAINING PROTEIN"/>
    <property type="match status" value="1"/>
</dbReference>
<evidence type="ECO:0000256" key="2">
    <source>
        <dbReference type="ARBA" id="ARBA00012438"/>
    </source>
</evidence>
<feature type="domain" description="PAC" evidence="8">
    <location>
        <begin position="133"/>
        <end position="185"/>
    </location>
</feature>
<dbReference type="InterPro" id="IPR000014">
    <property type="entry name" value="PAS"/>
</dbReference>
<dbReference type="SMART" id="SM00086">
    <property type="entry name" value="PAC"/>
    <property type="match status" value="3"/>
</dbReference>
<dbReference type="Pfam" id="PF08447">
    <property type="entry name" value="PAS_3"/>
    <property type="match status" value="1"/>
</dbReference>
<evidence type="ECO:0000259" key="7">
    <source>
        <dbReference type="PROSITE" id="PS50112"/>
    </source>
</evidence>
<dbReference type="CDD" id="cd00130">
    <property type="entry name" value="PAS"/>
    <property type="match status" value="3"/>
</dbReference>
<evidence type="ECO:0000259" key="6">
    <source>
        <dbReference type="PROSITE" id="PS50109"/>
    </source>
</evidence>
<feature type="domain" description="PAS" evidence="7">
    <location>
        <begin position="186"/>
        <end position="259"/>
    </location>
</feature>
<evidence type="ECO:0000256" key="4">
    <source>
        <dbReference type="ARBA" id="ARBA00022679"/>
    </source>
</evidence>
<evidence type="ECO:0000256" key="1">
    <source>
        <dbReference type="ARBA" id="ARBA00000085"/>
    </source>
</evidence>
<dbReference type="InterPro" id="IPR003661">
    <property type="entry name" value="HisK_dim/P_dom"/>
</dbReference>
<evidence type="ECO:0000256" key="5">
    <source>
        <dbReference type="ARBA" id="ARBA00022777"/>
    </source>
</evidence>
<feature type="domain" description="PAS" evidence="7">
    <location>
        <begin position="60"/>
        <end position="130"/>
    </location>
</feature>
<dbReference type="InterPro" id="IPR036890">
    <property type="entry name" value="HATPase_C_sf"/>
</dbReference>
<comment type="caution">
    <text evidence="9">The sequence shown here is derived from an EMBL/GenBank/DDBJ whole genome shotgun (WGS) entry which is preliminary data.</text>
</comment>
<dbReference type="SUPFAM" id="SSF47384">
    <property type="entry name" value="Homodimeric domain of signal transducing histidine kinase"/>
    <property type="match status" value="1"/>
</dbReference>
<dbReference type="Gene3D" id="1.10.287.130">
    <property type="match status" value="1"/>
</dbReference>
<dbReference type="PANTHER" id="PTHR43304">
    <property type="entry name" value="PHYTOCHROME-LIKE PROTEIN CPH1"/>
    <property type="match status" value="1"/>
</dbReference>
<dbReference type="SMART" id="SM00387">
    <property type="entry name" value="HATPase_c"/>
    <property type="match status" value="1"/>
</dbReference>
<dbReference type="InterPro" id="IPR013655">
    <property type="entry name" value="PAS_fold_3"/>
</dbReference>
<dbReference type="InterPro" id="IPR036097">
    <property type="entry name" value="HisK_dim/P_sf"/>
</dbReference>
<dbReference type="PROSITE" id="PS50113">
    <property type="entry name" value="PAC"/>
    <property type="match status" value="2"/>
</dbReference>
<dbReference type="PROSITE" id="PS50109">
    <property type="entry name" value="HIS_KIN"/>
    <property type="match status" value="1"/>
</dbReference>
<evidence type="ECO:0000313" key="9">
    <source>
        <dbReference type="EMBL" id="KUG02905.1"/>
    </source>
</evidence>
<dbReference type="Pfam" id="PF02518">
    <property type="entry name" value="HATPase_c"/>
    <property type="match status" value="1"/>
</dbReference>
<reference evidence="9" key="1">
    <citation type="journal article" date="2015" name="Proc. Natl. Acad. Sci. U.S.A.">
        <title>Networks of energetic and metabolic interactions define dynamics in microbial communities.</title>
        <authorList>
            <person name="Embree M."/>
            <person name="Liu J.K."/>
            <person name="Al-Bassam M.M."/>
            <person name="Zengler K."/>
        </authorList>
    </citation>
    <scope>NUCLEOTIDE SEQUENCE</scope>
</reference>
<dbReference type="PRINTS" id="PR00344">
    <property type="entry name" value="BCTRLSENSOR"/>
</dbReference>